<dbReference type="EMBL" id="RYZW01000264">
    <property type="protein sequence ID" value="TDZ36469.1"/>
    <property type="molecule type" value="Genomic_DNA"/>
</dbReference>
<sequence>MKLAVVLAAFASVVAAVAVPVAEPGTGFNCCCKDSSNKNVWIEGSGLRTCDQDCKGKGYVGAGFQADDHQRLTMTHRMNRTLGKSRSTGHA</sequence>
<proteinExistence type="predicted"/>
<keyword evidence="1" id="KW-0732">Signal</keyword>
<evidence type="ECO:0000313" key="3">
    <source>
        <dbReference type="Proteomes" id="UP000295703"/>
    </source>
</evidence>
<organism evidence="2 3">
    <name type="scientific">Colletotrichum trifolii</name>
    <dbReference type="NCBI Taxonomy" id="5466"/>
    <lineage>
        <taxon>Eukaryota</taxon>
        <taxon>Fungi</taxon>
        <taxon>Dikarya</taxon>
        <taxon>Ascomycota</taxon>
        <taxon>Pezizomycotina</taxon>
        <taxon>Sordariomycetes</taxon>
        <taxon>Hypocreomycetidae</taxon>
        <taxon>Glomerellales</taxon>
        <taxon>Glomerellaceae</taxon>
        <taxon>Colletotrichum</taxon>
        <taxon>Colletotrichum orbiculare species complex</taxon>
    </lineage>
</organism>
<dbReference type="AlphaFoldDB" id="A0A4V3HSP2"/>
<comment type="caution">
    <text evidence="2">The sequence shown here is derived from an EMBL/GenBank/DDBJ whole genome shotgun (WGS) entry which is preliminary data.</text>
</comment>
<keyword evidence="3" id="KW-1185">Reference proteome</keyword>
<protein>
    <submittedName>
        <fullName evidence="2">Uncharacterized protein</fullName>
    </submittedName>
</protein>
<feature type="signal peptide" evidence="1">
    <location>
        <begin position="1"/>
        <end position="16"/>
    </location>
</feature>
<accession>A0A4V3HSP2</accession>
<evidence type="ECO:0000256" key="1">
    <source>
        <dbReference type="SAM" id="SignalP"/>
    </source>
</evidence>
<name>A0A4V3HSP2_COLTR</name>
<feature type="chain" id="PRO_5020637990" evidence="1">
    <location>
        <begin position="17"/>
        <end position="91"/>
    </location>
</feature>
<gene>
    <name evidence="2" type="ORF">CTRI78_v011291</name>
</gene>
<dbReference type="Proteomes" id="UP000295703">
    <property type="component" value="Unassembled WGS sequence"/>
</dbReference>
<evidence type="ECO:0000313" key="2">
    <source>
        <dbReference type="EMBL" id="TDZ36469.1"/>
    </source>
</evidence>
<reference evidence="2 3" key="1">
    <citation type="submission" date="2018-12" db="EMBL/GenBank/DDBJ databases">
        <title>Genome sequence and assembly of Colletotrichum trifolii.</title>
        <authorList>
            <person name="Gan P."/>
            <person name="Shirasu K."/>
        </authorList>
    </citation>
    <scope>NUCLEOTIDE SEQUENCE [LARGE SCALE GENOMIC DNA]</scope>
    <source>
        <strain evidence="2 3">543-2</strain>
    </source>
</reference>